<dbReference type="AlphaFoldDB" id="A0AAV6V9B8"/>
<evidence type="ECO:0000313" key="8">
    <source>
        <dbReference type="EMBL" id="KAG8192767.1"/>
    </source>
</evidence>
<accession>A0AAV6V9B8</accession>
<protein>
    <recommendedName>
        <fullName evidence="5">Mitochondrial cardiolipin hydrolase</fullName>
    </recommendedName>
    <alternativeName>
        <fullName evidence="6">Mitochondrial phospholipase</fullName>
    </alternativeName>
</protein>
<evidence type="ECO:0000256" key="2">
    <source>
        <dbReference type="ARBA" id="ARBA00022963"/>
    </source>
</evidence>
<keyword evidence="3" id="KW-0443">Lipid metabolism</keyword>
<evidence type="ECO:0000256" key="3">
    <source>
        <dbReference type="ARBA" id="ARBA00023098"/>
    </source>
</evidence>
<dbReference type="InterPro" id="IPR001736">
    <property type="entry name" value="PLipase_D/transphosphatidylase"/>
</dbReference>
<dbReference type="GO" id="GO:0016891">
    <property type="term" value="F:RNA endonuclease activity producing 5'-phosphomonoesters, hydrolytic mechanism"/>
    <property type="evidence" value="ECO:0007669"/>
    <property type="project" value="TreeGrafter"/>
</dbReference>
<dbReference type="GO" id="GO:0016042">
    <property type="term" value="P:lipid catabolic process"/>
    <property type="evidence" value="ECO:0007669"/>
    <property type="project" value="UniProtKB-KW"/>
</dbReference>
<evidence type="ECO:0000313" key="9">
    <source>
        <dbReference type="Proteomes" id="UP000827092"/>
    </source>
</evidence>
<dbReference type="PANTHER" id="PTHR43856:SF1">
    <property type="entry name" value="MITOCHONDRIAL CARDIOLIPIN HYDROLASE"/>
    <property type="match status" value="1"/>
</dbReference>
<evidence type="ECO:0000256" key="1">
    <source>
        <dbReference type="ARBA" id="ARBA00022801"/>
    </source>
</evidence>
<organism evidence="8 9">
    <name type="scientific">Oedothorax gibbosus</name>
    <dbReference type="NCBI Taxonomy" id="931172"/>
    <lineage>
        <taxon>Eukaryota</taxon>
        <taxon>Metazoa</taxon>
        <taxon>Ecdysozoa</taxon>
        <taxon>Arthropoda</taxon>
        <taxon>Chelicerata</taxon>
        <taxon>Arachnida</taxon>
        <taxon>Araneae</taxon>
        <taxon>Araneomorphae</taxon>
        <taxon>Entelegynae</taxon>
        <taxon>Araneoidea</taxon>
        <taxon>Linyphiidae</taxon>
        <taxon>Erigoninae</taxon>
        <taxon>Oedothorax</taxon>
    </lineage>
</organism>
<feature type="domain" description="PLD phosphodiesterase" evidence="7">
    <location>
        <begin position="127"/>
        <end position="154"/>
    </location>
</feature>
<evidence type="ECO:0000256" key="5">
    <source>
        <dbReference type="ARBA" id="ARBA00040549"/>
    </source>
</evidence>
<evidence type="ECO:0000259" key="7">
    <source>
        <dbReference type="PROSITE" id="PS50035"/>
    </source>
</evidence>
<evidence type="ECO:0000256" key="6">
    <source>
        <dbReference type="ARBA" id="ARBA00043167"/>
    </source>
</evidence>
<keyword evidence="1" id="KW-0378">Hydrolase</keyword>
<dbReference type="PANTHER" id="PTHR43856">
    <property type="entry name" value="CARDIOLIPIN HYDROLASE"/>
    <property type="match status" value="1"/>
</dbReference>
<dbReference type="Pfam" id="PF13091">
    <property type="entry name" value="PLDc_2"/>
    <property type="match status" value="1"/>
</dbReference>
<dbReference type="InterPro" id="IPR025202">
    <property type="entry name" value="PLD-like_dom"/>
</dbReference>
<evidence type="ECO:0000256" key="4">
    <source>
        <dbReference type="ARBA" id="ARBA00038012"/>
    </source>
</evidence>
<dbReference type="EMBL" id="JAFNEN010000136">
    <property type="protein sequence ID" value="KAG8192767.1"/>
    <property type="molecule type" value="Genomic_DNA"/>
</dbReference>
<dbReference type="PROSITE" id="PS50035">
    <property type="entry name" value="PLD"/>
    <property type="match status" value="1"/>
</dbReference>
<sequence length="161" mass="18218">METFFGKRKLSTDANLLGQTGLSADTENHSRLPMFDQFPEVTDLNVYPCFLPGNHCIYHIENFINYAKKSIIIQAYRFSSVAIGEALIDCVKRRVIVKILIDKGAFLNNSYLKTLEGCGVEIQVDRHSGKAHNKIIIIDDDYVITGSYNFKMKVITVILIL</sequence>
<name>A0AAV6V9B8_9ARAC</name>
<gene>
    <name evidence="8" type="ORF">JTE90_009786</name>
</gene>
<dbReference type="Gene3D" id="3.30.870.10">
    <property type="entry name" value="Endonuclease Chain A"/>
    <property type="match status" value="1"/>
</dbReference>
<proteinExistence type="inferred from homology"/>
<dbReference type="InterPro" id="IPR051406">
    <property type="entry name" value="PLD_domain"/>
</dbReference>
<keyword evidence="9" id="KW-1185">Reference proteome</keyword>
<reference evidence="8 9" key="1">
    <citation type="journal article" date="2022" name="Nat. Ecol. Evol.">
        <title>A masculinizing supergene underlies an exaggerated male reproductive morph in a spider.</title>
        <authorList>
            <person name="Hendrickx F."/>
            <person name="De Corte Z."/>
            <person name="Sonet G."/>
            <person name="Van Belleghem S.M."/>
            <person name="Kostlbacher S."/>
            <person name="Vangestel C."/>
        </authorList>
    </citation>
    <scope>NUCLEOTIDE SEQUENCE [LARGE SCALE GENOMIC DNA]</scope>
    <source>
        <strain evidence="8">W744_W776</strain>
    </source>
</reference>
<dbReference type="Proteomes" id="UP000827092">
    <property type="component" value="Unassembled WGS sequence"/>
</dbReference>
<keyword evidence="2" id="KW-0442">Lipid degradation</keyword>
<comment type="similarity">
    <text evidence="4">Belongs to the phospholipase D family. MitoPLD/Zucchini subfamily.</text>
</comment>
<dbReference type="SUPFAM" id="SSF56024">
    <property type="entry name" value="Phospholipase D/nuclease"/>
    <property type="match status" value="1"/>
</dbReference>
<comment type="caution">
    <text evidence="8">The sequence shown here is derived from an EMBL/GenBank/DDBJ whole genome shotgun (WGS) entry which is preliminary data.</text>
</comment>